<feature type="domain" description="Hemerythrin-like" evidence="5">
    <location>
        <begin position="29"/>
        <end position="142"/>
    </location>
</feature>
<dbReference type="AlphaFoldDB" id="G0ENN4"/>
<dbReference type="InterPro" id="IPR016131">
    <property type="entry name" value="Haemerythrin_Fe_BS"/>
</dbReference>
<dbReference type="SUPFAM" id="SSF47188">
    <property type="entry name" value="Hemerythrin-like"/>
    <property type="match status" value="1"/>
</dbReference>
<accession>G0ENN4</accession>
<keyword evidence="2" id="KW-0561">Oxygen transport</keyword>
<dbReference type="PANTHER" id="PTHR37164">
    <property type="entry name" value="BACTERIOHEMERYTHRIN"/>
    <property type="match status" value="1"/>
</dbReference>
<evidence type="ECO:0000313" key="6">
    <source>
        <dbReference type="EMBL" id="AEM23114.1"/>
    </source>
</evidence>
<organism evidence="6 7">
    <name type="scientific">Brachyspira intermedia (strain ATCC 51140 / PWS/A)</name>
    <name type="common">Serpulina intermedia</name>
    <dbReference type="NCBI Taxonomy" id="1045858"/>
    <lineage>
        <taxon>Bacteria</taxon>
        <taxon>Pseudomonadati</taxon>
        <taxon>Spirochaetota</taxon>
        <taxon>Spirochaetia</taxon>
        <taxon>Brachyspirales</taxon>
        <taxon>Brachyspiraceae</taxon>
        <taxon>Brachyspira</taxon>
    </lineage>
</organism>
<dbReference type="NCBIfam" id="NF033749">
    <property type="entry name" value="bact_hemeryth"/>
    <property type="match status" value="1"/>
</dbReference>
<keyword evidence="2" id="KW-0813">Transport</keyword>
<dbReference type="Pfam" id="PF01814">
    <property type="entry name" value="Hemerythrin"/>
    <property type="match status" value="1"/>
</dbReference>
<dbReference type="Gene3D" id="1.20.120.50">
    <property type="entry name" value="Hemerythrin-like"/>
    <property type="match status" value="1"/>
</dbReference>
<dbReference type="HOGENOM" id="CLU_086902_3_1_12"/>
<dbReference type="InterPro" id="IPR050669">
    <property type="entry name" value="Hemerythrin"/>
</dbReference>
<comment type="similarity">
    <text evidence="1">Belongs to the hemerythrin family.</text>
</comment>
<name>G0ENN4_BRAIP</name>
<dbReference type="PROSITE" id="PS00550">
    <property type="entry name" value="HEMERYTHRINS"/>
    <property type="match status" value="1"/>
</dbReference>
<keyword evidence="4" id="KW-0408">Iron</keyword>
<dbReference type="InterPro" id="IPR012827">
    <property type="entry name" value="Hemerythrin_metal-bd"/>
</dbReference>
<evidence type="ECO:0000256" key="1">
    <source>
        <dbReference type="ARBA" id="ARBA00010587"/>
    </source>
</evidence>
<dbReference type="GO" id="GO:0046872">
    <property type="term" value="F:metal ion binding"/>
    <property type="evidence" value="ECO:0007669"/>
    <property type="project" value="UniProtKB-KW"/>
</dbReference>
<dbReference type="NCBIfam" id="TIGR02481">
    <property type="entry name" value="hemeryth_dom"/>
    <property type="match status" value="1"/>
</dbReference>
<dbReference type="OrthoDB" id="9797092at2"/>
<sequence>MEFMMDNNNEQQESTVFIKWVPLYETRHKLIDSQHKELVNIVNELYLATVDNNANTNEAFIKAIKKCIDYTQYHFKTEEKIMDLINYSDAENHKAMHKSFYLEIVDQIRKYEEGQPFVANKFIKFLKDWLLEHIGFQDKKFVNEIKEALKKKEANQ</sequence>
<dbReference type="PATRIC" id="fig|1045858.4.peg.2512"/>
<dbReference type="eggNOG" id="COG2703">
    <property type="taxonomic scope" value="Bacteria"/>
</dbReference>
<dbReference type="InterPro" id="IPR012312">
    <property type="entry name" value="Hemerythrin-like"/>
</dbReference>
<evidence type="ECO:0000259" key="5">
    <source>
        <dbReference type="Pfam" id="PF01814"/>
    </source>
</evidence>
<dbReference type="EMBL" id="CP002874">
    <property type="protein sequence ID" value="AEM23114.1"/>
    <property type="molecule type" value="Genomic_DNA"/>
</dbReference>
<evidence type="ECO:0000256" key="4">
    <source>
        <dbReference type="ARBA" id="ARBA00023004"/>
    </source>
</evidence>
<dbReference type="PANTHER" id="PTHR37164:SF1">
    <property type="entry name" value="BACTERIOHEMERYTHRIN"/>
    <property type="match status" value="1"/>
</dbReference>
<evidence type="ECO:0000256" key="3">
    <source>
        <dbReference type="ARBA" id="ARBA00022723"/>
    </source>
</evidence>
<dbReference type="InterPro" id="IPR035938">
    <property type="entry name" value="Hemerythrin-like_sf"/>
</dbReference>
<dbReference type="Proteomes" id="UP000008522">
    <property type="component" value="Chromosome"/>
</dbReference>
<protein>
    <submittedName>
        <fullName evidence="6">Hemerythrin-related protein</fullName>
    </submittedName>
</protein>
<reference evidence="6 7" key="1">
    <citation type="journal article" date="2011" name="BMC Genomics">
        <title>Complete genome sequence of Brachyspira intermedia reveals unique genomic features in Brachyspira species and phage-mediated horizontal gene transfer.</title>
        <authorList>
            <person name="Hafstrom T."/>
            <person name="Jansson D.S."/>
            <person name="Segerman B."/>
        </authorList>
    </citation>
    <scope>NUCLEOTIDE SEQUENCE [LARGE SCALE GENOMIC DNA]</scope>
    <source>
        <strain evidence="7">ATCC 51140 / PWS/A</strain>
    </source>
</reference>
<dbReference type="CDD" id="cd12107">
    <property type="entry name" value="Hemerythrin"/>
    <property type="match status" value="1"/>
</dbReference>
<evidence type="ECO:0000313" key="7">
    <source>
        <dbReference type="Proteomes" id="UP000008522"/>
    </source>
</evidence>
<proteinExistence type="inferred from homology"/>
<keyword evidence="3" id="KW-0479">Metal-binding</keyword>
<evidence type="ECO:0000256" key="2">
    <source>
        <dbReference type="ARBA" id="ARBA00022621"/>
    </source>
</evidence>
<dbReference type="KEGG" id="bip:Bint_2510"/>
<dbReference type="GO" id="GO:0005344">
    <property type="term" value="F:oxygen carrier activity"/>
    <property type="evidence" value="ECO:0007669"/>
    <property type="project" value="UniProtKB-KW"/>
</dbReference>
<gene>
    <name evidence="6" type="ordered locus">Bint_2510</name>
</gene>
<keyword evidence="7" id="KW-1185">Reference proteome</keyword>